<evidence type="ECO:0000256" key="2">
    <source>
        <dbReference type="ARBA" id="ARBA00005453"/>
    </source>
</evidence>
<dbReference type="Proteomes" id="UP000625711">
    <property type="component" value="Unassembled WGS sequence"/>
</dbReference>
<dbReference type="Pfam" id="PF10231">
    <property type="entry name" value="COA8"/>
    <property type="match status" value="1"/>
</dbReference>
<evidence type="ECO:0000313" key="8">
    <source>
        <dbReference type="Proteomes" id="UP000625711"/>
    </source>
</evidence>
<name>A0A834IS87_RHYFE</name>
<evidence type="ECO:0000256" key="6">
    <source>
        <dbReference type="ARBA" id="ARBA00023136"/>
    </source>
</evidence>
<keyword evidence="5" id="KW-0496">Mitochondrion</keyword>
<reference evidence="7" key="1">
    <citation type="submission" date="2020-08" db="EMBL/GenBank/DDBJ databases">
        <title>Genome sequencing and assembly of the red palm weevil Rhynchophorus ferrugineus.</title>
        <authorList>
            <person name="Dias G.B."/>
            <person name="Bergman C.M."/>
            <person name="Manee M."/>
        </authorList>
    </citation>
    <scope>NUCLEOTIDE SEQUENCE</scope>
    <source>
        <strain evidence="7">AA-2017</strain>
        <tissue evidence="7">Whole larva</tissue>
    </source>
</reference>
<keyword evidence="4" id="KW-0809">Transit peptide</keyword>
<organism evidence="7 8">
    <name type="scientific">Rhynchophorus ferrugineus</name>
    <name type="common">Red palm weevil</name>
    <name type="synonym">Curculio ferrugineus</name>
    <dbReference type="NCBI Taxonomy" id="354439"/>
    <lineage>
        <taxon>Eukaryota</taxon>
        <taxon>Metazoa</taxon>
        <taxon>Ecdysozoa</taxon>
        <taxon>Arthropoda</taxon>
        <taxon>Hexapoda</taxon>
        <taxon>Insecta</taxon>
        <taxon>Pterygota</taxon>
        <taxon>Neoptera</taxon>
        <taxon>Endopterygota</taxon>
        <taxon>Coleoptera</taxon>
        <taxon>Polyphaga</taxon>
        <taxon>Cucujiformia</taxon>
        <taxon>Curculionidae</taxon>
        <taxon>Dryophthorinae</taxon>
        <taxon>Rhynchophorus</taxon>
    </lineage>
</organism>
<protein>
    <recommendedName>
        <fullName evidence="9">APOPT family protein CG14806, mitochondrial</fullName>
    </recommendedName>
</protein>
<comment type="similarity">
    <text evidence="2">Belongs to the COA8 family.</text>
</comment>
<dbReference type="PANTHER" id="PTHR31107">
    <property type="entry name" value="APOPTOGENIC PROTEIN 1, MITOCHONDRIAL"/>
    <property type="match status" value="1"/>
</dbReference>
<evidence type="ECO:0000256" key="5">
    <source>
        <dbReference type="ARBA" id="ARBA00023128"/>
    </source>
</evidence>
<comment type="subcellular location">
    <subcellularLocation>
        <location evidence="1">Mitochondrion inner membrane</location>
        <topology evidence="1">Peripheral membrane protein</topology>
        <orientation evidence="1">Matrix side</orientation>
    </subcellularLocation>
</comment>
<dbReference type="OrthoDB" id="6246201at2759"/>
<evidence type="ECO:0008006" key="9">
    <source>
        <dbReference type="Google" id="ProtNLM"/>
    </source>
</evidence>
<evidence type="ECO:0000313" key="7">
    <source>
        <dbReference type="EMBL" id="KAF7286359.1"/>
    </source>
</evidence>
<keyword evidence="6" id="KW-0472">Membrane</keyword>
<evidence type="ECO:0000256" key="4">
    <source>
        <dbReference type="ARBA" id="ARBA00022946"/>
    </source>
</evidence>
<dbReference type="PANTHER" id="PTHR31107:SF2">
    <property type="entry name" value="CYTOCHROME C OXIDASE ASSEMBLY FACTOR 8"/>
    <property type="match status" value="1"/>
</dbReference>
<sequence>MAHSMTYTTLFNNVGRILKLSSRLAANQAPQSIFIEKRLEEPIIVLKEEDNVNLIGPPDPISHLRPVIYKIHKNETELQQQFRELANTTQKWNQEFWAIHNTNFLKQKDDYIKQHRSRDKTQLNADEMSKFYKDFLDKNWDRHVKYNFEWYNKNFTLLLLAFRVYVEKLKLKLL</sequence>
<evidence type="ECO:0000256" key="1">
    <source>
        <dbReference type="ARBA" id="ARBA00004443"/>
    </source>
</evidence>
<dbReference type="AlphaFoldDB" id="A0A834IS87"/>
<dbReference type="InterPro" id="IPR018796">
    <property type="entry name" value="COA8"/>
</dbReference>
<dbReference type="GO" id="GO:0005743">
    <property type="term" value="C:mitochondrial inner membrane"/>
    <property type="evidence" value="ECO:0007669"/>
    <property type="project" value="UniProtKB-SubCell"/>
</dbReference>
<evidence type="ECO:0000256" key="3">
    <source>
        <dbReference type="ARBA" id="ARBA00022792"/>
    </source>
</evidence>
<proteinExistence type="inferred from homology"/>
<dbReference type="GO" id="GO:0097193">
    <property type="term" value="P:intrinsic apoptotic signaling pathway"/>
    <property type="evidence" value="ECO:0007669"/>
    <property type="project" value="InterPro"/>
</dbReference>
<keyword evidence="3" id="KW-0999">Mitochondrion inner membrane</keyword>
<keyword evidence="8" id="KW-1185">Reference proteome</keyword>
<comment type="caution">
    <text evidence="7">The sequence shown here is derived from an EMBL/GenBank/DDBJ whole genome shotgun (WGS) entry which is preliminary data.</text>
</comment>
<gene>
    <name evidence="7" type="ORF">GWI33_005656</name>
</gene>
<accession>A0A834IS87</accession>
<dbReference type="EMBL" id="JAACXV010000027">
    <property type="protein sequence ID" value="KAF7286359.1"/>
    <property type="molecule type" value="Genomic_DNA"/>
</dbReference>